<keyword evidence="1" id="KW-0175">Coiled coil</keyword>
<dbReference type="Proteomes" id="UP000005222">
    <property type="component" value="Chromosome D"/>
</dbReference>
<keyword evidence="4" id="KW-1185">Reference proteome</keyword>
<accession>G8YSJ9</accession>
<dbReference type="OrthoDB" id="205794at2759"/>
<gene>
    <name evidence="2" type="primary">Piso0_001162</name>
    <name evidence="2" type="ORF">GNLVRS01_PISO0C12256g</name>
    <name evidence="3" type="ORF">GNLVRS01_PISO0D12323g</name>
</gene>
<dbReference type="STRING" id="559304.G8YSJ9"/>
<organism evidence="2 4">
    <name type="scientific">Pichia sorbitophila (strain ATCC MYA-4447 / BCRC 22081 / CBS 7064 / NBRC 10061 / NRRL Y-12695)</name>
    <name type="common">Hybrid yeast</name>
    <dbReference type="NCBI Taxonomy" id="559304"/>
    <lineage>
        <taxon>Eukaryota</taxon>
        <taxon>Fungi</taxon>
        <taxon>Dikarya</taxon>
        <taxon>Ascomycota</taxon>
        <taxon>Saccharomycotina</taxon>
        <taxon>Pichiomycetes</taxon>
        <taxon>Debaryomycetaceae</taxon>
        <taxon>Millerozyma</taxon>
    </lineage>
</organism>
<dbReference type="EMBL" id="FO082057">
    <property type="protein sequence ID" value="CCE78536.1"/>
    <property type="molecule type" value="Genomic_DNA"/>
</dbReference>
<dbReference type="EMBL" id="FO082056">
    <property type="protein sequence ID" value="CCE79122.1"/>
    <property type="molecule type" value="Genomic_DNA"/>
</dbReference>
<evidence type="ECO:0000256" key="1">
    <source>
        <dbReference type="SAM" id="Coils"/>
    </source>
</evidence>
<dbReference type="InParanoid" id="G8YSJ9"/>
<sequence>MVHEEAGRNNDYTNSRLHHSVDEVIPLPGNRQSRSLIYNEILNYEKELEEEKECDDLPARIRGIDTNRYDSIPRDESPDDPYMFSILYSNLGYAMIHDRNMNLLEQNEDQYAQLQNQNSNLISNIEQEYKEEISRKRSWVEDVNEGRKRKQAMEIKPVNDYLTDKWKDSIKSIVDLGLRSNQIPE</sequence>
<dbReference type="OMA" id="PMHPLVD"/>
<feature type="coiled-coil region" evidence="1">
    <location>
        <begin position="97"/>
        <end position="131"/>
    </location>
</feature>
<proteinExistence type="predicted"/>
<reference evidence="2" key="1">
    <citation type="submission" date="2011-10" db="EMBL/GenBank/DDBJ databases">
        <authorList>
            <person name="Genoscope - CEA"/>
        </authorList>
    </citation>
    <scope>NUCLEOTIDE SEQUENCE</scope>
</reference>
<name>G8YSJ9_PICSO</name>
<evidence type="ECO:0000313" key="4">
    <source>
        <dbReference type="Proteomes" id="UP000005222"/>
    </source>
</evidence>
<reference evidence="4" key="2">
    <citation type="journal article" date="2012" name="G3 (Bethesda)">
        <title>Pichia sorbitophila, an interspecies yeast hybrid reveals early steps of genome resolution following polyploidization.</title>
        <authorList>
            <person name="Leh Louis V."/>
            <person name="Despons L."/>
            <person name="Friedrich A."/>
            <person name="Martin T."/>
            <person name="Durrens P."/>
            <person name="Casaregola S."/>
            <person name="Neuveglise C."/>
            <person name="Fairhead C."/>
            <person name="Marck C."/>
            <person name="Cruz J.A."/>
            <person name="Straub M.L."/>
            <person name="Kugler V."/>
            <person name="Sacerdot C."/>
            <person name="Uzunov Z."/>
            <person name="Thierry A."/>
            <person name="Weiss S."/>
            <person name="Bleykasten C."/>
            <person name="De Montigny J."/>
            <person name="Jacques N."/>
            <person name="Jung P."/>
            <person name="Lemaire M."/>
            <person name="Mallet S."/>
            <person name="Morel G."/>
            <person name="Richard G.F."/>
            <person name="Sarkar A."/>
            <person name="Savel G."/>
            <person name="Schacherer J."/>
            <person name="Seret M.L."/>
            <person name="Talla E."/>
            <person name="Samson G."/>
            <person name="Jubin C."/>
            <person name="Poulain J."/>
            <person name="Vacherie B."/>
            <person name="Barbe V."/>
            <person name="Pelletier E."/>
            <person name="Sherman D.J."/>
            <person name="Westhof E."/>
            <person name="Weissenbach J."/>
            <person name="Baret P.V."/>
            <person name="Wincker P."/>
            <person name="Gaillardin C."/>
            <person name="Dujon B."/>
            <person name="Souciet J.L."/>
        </authorList>
    </citation>
    <scope>NUCLEOTIDE SEQUENCE [LARGE SCALE GENOMIC DNA]</scope>
    <source>
        <strain evidence="4">ATCC MYA-4447 / BCRC 22081 / CBS 7064 / NBRC 10061 / NRRL Y-12695</strain>
    </source>
</reference>
<evidence type="ECO:0000313" key="2">
    <source>
        <dbReference type="EMBL" id="CCE78536.1"/>
    </source>
</evidence>
<evidence type="ECO:0000313" key="3">
    <source>
        <dbReference type="EMBL" id="CCE79122.1"/>
    </source>
</evidence>
<dbReference type="Proteomes" id="UP000005222">
    <property type="component" value="Chromosome C"/>
</dbReference>
<dbReference type="eggNOG" id="ENOG502QR1M">
    <property type="taxonomic scope" value="Eukaryota"/>
</dbReference>
<dbReference type="HOGENOM" id="CLU_082523_4_1_1"/>
<dbReference type="AlphaFoldDB" id="G8YSJ9"/>
<protein>
    <submittedName>
        <fullName evidence="2">Piso0_001162 protein</fullName>
    </submittedName>
</protein>